<organism evidence="4 5">
    <name type="scientific">Halopiger aswanensis</name>
    <dbReference type="NCBI Taxonomy" id="148449"/>
    <lineage>
        <taxon>Archaea</taxon>
        <taxon>Methanobacteriati</taxon>
        <taxon>Methanobacteriota</taxon>
        <taxon>Stenosarchaea group</taxon>
        <taxon>Halobacteria</taxon>
        <taxon>Halobacteriales</taxon>
        <taxon>Natrialbaceae</taxon>
        <taxon>Halopiger</taxon>
    </lineage>
</organism>
<dbReference type="InterPro" id="IPR026371">
    <property type="entry name" value="PGF_CTERM"/>
</dbReference>
<feature type="domain" description="Cadherin" evidence="3">
    <location>
        <begin position="41"/>
        <end position="175"/>
    </location>
</feature>
<dbReference type="GO" id="GO:0005509">
    <property type="term" value="F:calcium ion binding"/>
    <property type="evidence" value="ECO:0007669"/>
    <property type="project" value="InterPro"/>
</dbReference>
<dbReference type="PROSITE" id="PS50268">
    <property type="entry name" value="CADHERIN_2"/>
    <property type="match status" value="1"/>
</dbReference>
<sequence length="415" mass="42714">MGNWSPIAGVAISKRLLAIGLLALCVLSASASVAAAADDPSFDSDTVEVQENETATVNVTVGDADEIPVRFGDEDQLNYELTGTIDPGEAETVTIRIDPYATADSESPISVAGDASLDISSESELESALDPASYELAVLESNADGESVIDETNVVVAAADDRNENAVEASDDPVTPTDRGWILLENDSAETIALEPAGATEGDQLEVRLSAPGVFVVTESTTVNESGVATVTFDLEDHSAPQRAEFAVRGDEANVSEDYPVYVTAAGQDGDRSTTNADTILENASSASVALDVDAETGTELDVMLVSPEQFVRESTATVDQNGTVQAAFDLDGVDAGVGATLSAYSADELVEERSVAIVDAGNTTEGTEEAQSNESASTSASATESTESTNDSIPGFGIVATLAALGIAAGRRRG</sequence>
<protein>
    <submittedName>
        <fullName evidence="4">PGF-CTERM protein</fullName>
    </submittedName>
</protein>
<comment type="caution">
    <text evidence="4">The sequence shown here is derived from an EMBL/GenBank/DDBJ whole genome shotgun (WGS) entry which is preliminary data.</text>
</comment>
<keyword evidence="5" id="KW-1185">Reference proteome</keyword>
<evidence type="ECO:0000256" key="2">
    <source>
        <dbReference type="SAM" id="MobiDB-lite"/>
    </source>
</evidence>
<dbReference type="GO" id="GO:0005886">
    <property type="term" value="C:plasma membrane"/>
    <property type="evidence" value="ECO:0007669"/>
    <property type="project" value="UniProtKB-SubCell"/>
</dbReference>
<dbReference type="OrthoDB" id="379837at2157"/>
<feature type="region of interest" description="Disordered" evidence="2">
    <location>
        <begin position="364"/>
        <end position="394"/>
    </location>
</feature>
<proteinExistence type="predicted"/>
<dbReference type="GO" id="GO:0030115">
    <property type="term" value="C:S-layer"/>
    <property type="evidence" value="ECO:0007669"/>
    <property type="project" value="UniProtKB-SubCell"/>
</dbReference>
<evidence type="ECO:0000259" key="3">
    <source>
        <dbReference type="PROSITE" id="PS50268"/>
    </source>
</evidence>
<keyword evidence="1" id="KW-0732">Signal</keyword>
<dbReference type="NCBIfam" id="TIGR04126">
    <property type="entry name" value="PGF_CTERM"/>
    <property type="match status" value="1"/>
</dbReference>
<dbReference type="EMBL" id="RAPO01000003">
    <property type="protein sequence ID" value="RKD93650.1"/>
    <property type="molecule type" value="Genomic_DNA"/>
</dbReference>
<evidence type="ECO:0000256" key="1">
    <source>
        <dbReference type="ARBA" id="ARBA00022729"/>
    </source>
</evidence>
<dbReference type="NCBIfam" id="NF045517">
    <property type="entry name" value="halo_surf_dom"/>
    <property type="match status" value="1"/>
</dbReference>
<dbReference type="GO" id="GO:0007156">
    <property type="term" value="P:homophilic cell adhesion via plasma membrane adhesion molecules"/>
    <property type="evidence" value="ECO:0007669"/>
    <property type="project" value="InterPro"/>
</dbReference>
<evidence type="ECO:0000313" key="4">
    <source>
        <dbReference type="EMBL" id="RKD93650.1"/>
    </source>
</evidence>
<dbReference type="RefSeq" id="WP_120245641.1">
    <property type="nucleotide sequence ID" value="NZ_RAPO01000003.1"/>
</dbReference>
<dbReference type="AlphaFoldDB" id="A0A3R7KJT9"/>
<accession>A0A3R7KJT9</accession>
<name>A0A3R7KJT9_9EURY</name>
<dbReference type="InterPro" id="IPR002126">
    <property type="entry name" value="Cadherin-like_dom"/>
</dbReference>
<gene>
    <name evidence="4" type="ORF">ATJ93_3281</name>
</gene>
<dbReference type="Proteomes" id="UP000283805">
    <property type="component" value="Unassembled WGS sequence"/>
</dbReference>
<reference evidence="4 5" key="1">
    <citation type="submission" date="2018-09" db="EMBL/GenBank/DDBJ databases">
        <title>Genomic Encyclopedia of Archaeal and Bacterial Type Strains, Phase II (KMG-II): from individual species to whole genera.</title>
        <authorList>
            <person name="Goeker M."/>
        </authorList>
    </citation>
    <scope>NUCLEOTIDE SEQUENCE [LARGE SCALE GENOMIC DNA]</scope>
    <source>
        <strain evidence="4 5">DSM 13151</strain>
    </source>
</reference>
<feature type="compositionally biased region" description="Low complexity" evidence="2">
    <location>
        <begin position="370"/>
        <end position="390"/>
    </location>
</feature>
<evidence type="ECO:0000313" key="5">
    <source>
        <dbReference type="Proteomes" id="UP000283805"/>
    </source>
</evidence>